<gene>
    <name evidence="1" type="ORF">E1286_05170</name>
</gene>
<dbReference type="Gene3D" id="3.90.1690.10">
    <property type="entry name" value="phage-related protein like domain"/>
    <property type="match status" value="1"/>
</dbReference>
<proteinExistence type="predicted"/>
<dbReference type="EMBL" id="SMKQ01000008">
    <property type="protein sequence ID" value="TDD54582.1"/>
    <property type="molecule type" value="Genomic_DNA"/>
</dbReference>
<protein>
    <submittedName>
        <fullName evidence="1">Phage capsid protein</fullName>
    </submittedName>
</protein>
<dbReference type="Pfam" id="PF03864">
    <property type="entry name" value="Phage_cap_E"/>
    <property type="match status" value="1"/>
</dbReference>
<evidence type="ECO:0000313" key="1">
    <source>
        <dbReference type="EMBL" id="TDD54582.1"/>
    </source>
</evidence>
<comment type="caution">
    <text evidence="1">The sequence shown here is derived from an EMBL/GenBank/DDBJ whole genome shotgun (WGS) entry which is preliminary data.</text>
</comment>
<name>A0A4R4ZDY4_9ACTN</name>
<dbReference type="AlphaFoldDB" id="A0A4R4ZDY4"/>
<dbReference type="RefSeq" id="WP_132609196.1">
    <property type="nucleotide sequence ID" value="NZ_SMKQ01000008.1"/>
</dbReference>
<organism evidence="1 2">
    <name type="scientific">Nonomuraea terrae</name>
    <dbReference type="NCBI Taxonomy" id="2530383"/>
    <lineage>
        <taxon>Bacteria</taxon>
        <taxon>Bacillati</taxon>
        <taxon>Actinomycetota</taxon>
        <taxon>Actinomycetes</taxon>
        <taxon>Streptosporangiales</taxon>
        <taxon>Streptosporangiaceae</taxon>
        <taxon>Nonomuraea</taxon>
    </lineage>
</organism>
<dbReference type="OrthoDB" id="3196427at2"/>
<evidence type="ECO:0000313" key="2">
    <source>
        <dbReference type="Proteomes" id="UP000295302"/>
    </source>
</evidence>
<reference evidence="1 2" key="1">
    <citation type="submission" date="2019-03" db="EMBL/GenBank/DDBJ databases">
        <title>Draft genome sequences of novel Actinobacteria.</title>
        <authorList>
            <person name="Sahin N."/>
            <person name="Ay H."/>
            <person name="Saygin H."/>
        </authorList>
    </citation>
    <scope>NUCLEOTIDE SEQUENCE [LARGE SCALE GENOMIC DNA]</scope>
    <source>
        <strain evidence="1 2">CH32</strain>
    </source>
</reference>
<dbReference type="Proteomes" id="UP000295302">
    <property type="component" value="Unassembled WGS sequence"/>
</dbReference>
<dbReference type="InterPro" id="IPR005564">
    <property type="entry name" value="Major_capsid_GpE"/>
</dbReference>
<dbReference type="InterPro" id="IPR053738">
    <property type="entry name" value="Lambda_capsid_assembly"/>
</dbReference>
<keyword evidence="2" id="KW-1185">Reference proteome</keyword>
<accession>A0A4R4ZDY4</accession>
<sequence>MLINTDYITPAELTGYVRAGAADWARNQFSLARWLPNNPIDDLDFRFTRGGEGLIEAATFRAYDAESPIGSRPGAVRISGELPPISRKIRLGEYDRLKQRKLDDRIRGALMSDAERMVKSIMARMELARGDALVNGKVTISENGLMVEADFGRSGSMSVAPGTLWSDLATATPLTDLLAWRETYISTNGELPGAIVTSTRVLNYLLRNAEIRALAATAIGTPTLVAPGMLTQVFEAHGLPPVYAYDAQVKVNGSATRVVADDKLVLLPAPGDANSPESSDLGATLWGTTVEATSPKYAIEMGEEPGIVAGSYEDEDPIALWTKASAIGLPILANPDLAMVADVA</sequence>